<gene>
    <name evidence="1" type="ORF">S03H2_38803</name>
</gene>
<accession>X1HYZ3</accession>
<evidence type="ECO:0000313" key="1">
    <source>
        <dbReference type="EMBL" id="GAH59039.1"/>
    </source>
</evidence>
<dbReference type="EMBL" id="BARU01023945">
    <property type="protein sequence ID" value="GAH59039.1"/>
    <property type="molecule type" value="Genomic_DNA"/>
</dbReference>
<sequence>QEIIKQRFKDFALRMAKSCFYKRECKGKKELISEVEGYLNYLKNYQVLGWDAELIGVRDNGEKVKDAPLCNDFDDYFDSYRGHTGDFNLNKLGSNIACCIRAGIDVANPDNWGGGVIGFTVGDLRKMYPEGIPDWIKANYKNWKEDDLSDDESIWL</sequence>
<dbReference type="AlphaFoldDB" id="X1HYZ3"/>
<organism evidence="1">
    <name type="scientific">marine sediment metagenome</name>
    <dbReference type="NCBI Taxonomy" id="412755"/>
    <lineage>
        <taxon>unclassified sequences</taxon>
        <taxon>metagenomes</taxon>
        <taxon>ecological metagenomes</taxon>
    </lineage>
</organism>
<feature type="non-terminal residue" evidence="1">
    <location>
        <position position="1"/>
    </location>
</feature>
<protein>
    <submittedName>
        <fullName evidence="1">Uncharacterized protein</fullName>
    </submittedName>
</protein>
<name>X1HYZ3_9ZZZZ</name>
<proteinExistence type="predicted"/>
<reference evidence="1" key="1">
    <citation type="journal article" date="2014" name="Front. Microbiol.">
        <title>High frequency of phylogenetically diverse reductive dehalogenase-homologous genes in deep subseafloor sedimentary metagenomes.</title>
        <authorList>
            <person name="Kawai M."/>
            <person name="Futagami T."/>
            <person name="Toyoda A."/>
            <person name="Takaki Y."/>
            <person name="Nishi S."/>
            <person name="Hori S."/>
            <person name="Arai W."/>
            <person name="Tsubouchi T."/>
            <person name="Morono Y."/>
            <person name="Uchiyama I."/>
            <person name="Ito T."/>
            <person name="Fujiyama A."/>
            <person name="Inagaki F."/>
            <person name="Takami H."/>
        </authorList>
    </citation>
    <scope>NUCLEOTIDE SEQUENCE</scope>
    <source>
        <strain evidence="1">Expedition CK06-06</strain>
    </source>
</reference>
<comment type="caution">
    <text evidence="1">The sequence shown here is derived from an EMBL/GenBank/DDBJ whole genome shotgun (WGS) entry which is preliminary data.</text>
</comment>